<dbReference type="Proteomes" id="UP000784880">
    <property type="component" value="Unassembled WGS sequence"/>
</dbReference>
<dbReference type="Pfam" id="PF11188">
    <property type="entry name" value="DUF2975"/>
    <property type="match status" value="1"/>
</dbReference>
<comment type="caution">
    <text evidence="2">The sequence shown here is derived from an EMBL/GenBank/DDBJ whole genome shotgun (WGS) entry which is preliminary data.</text>
</comment>
<proteinExistence type="predicted"/>
<evidence type="ECO:0000313" key="2">
    <source>
        <dbReference type="EMBL" id="MBU9711209.1"/>
    </source>
</evidence>
<keyword evidence="1" id="KW-0812">Transmembrane</keyword>
<feature type="transmembrane region" description="Helical" evidence="1">
    <location>
        <begin position="118"/>
        <end position="140"/>
    </location>
</feature>
<feature type="transmembrane region" description="Helical" evidence="1">
    <location>
        <begin position="48"/>
        <end position="68"/>
    </location>
</feature>
<keyword evidence="1" id="KW-0472">Membrane</keyword>
<dbReference type="InterPro" id="IPR021354">
    <property type="entry name" value="DUF2975"/>
</dbReference>
<feature type="transmembrane region" description="Helical" evidence="1">
    <location>
        <begin position="89"/>
        <end position="112"/>
    </location>
</feature>
<name>A0ABS6JBZ6_9BACI</name>
<keyword evidence="1" id="KW-1133">Transmembrane helix</keyword>
<reference evidence="2 3" key="1">
    <citation type="submission" date="2021-06" db="EMBL/GenBank/DDBJ databases">
        <title>Bacillus sp. RD4P76, an endophyte from a halophyte.</title>
        <authorList>
            <person name="Sun J.-Q."/>
        </authorList>
    </citation>
    <scope>NUCLEOTIDE SEQUENCE [LARGE SCALE GENOMIC DNA]</scope>
    <source>
        <strain evidence="2 3">CGMCC 1.15917</strain>
    </source>
</reference>
<keyword evidence="3" id="KW-1185">Reference proteome</keyword>
<accession>A0ABS6JBZ6</accession>
<evidence type="ECO:0000256" key="1">
    <source>
        <dbReference type="SAM" id="Phobius"/>
    </source>
</evidence>
<feature type="transmembrane region" description="Helical" evidence="1">
    <location>
        <begin position="7"/>
        <end position="28"/>
    </location>
</feature>
<sequence length="158" mass="17560">MERGSTFLLKAAIILIGVTVVGLCIFWLPWMANQSAEMFPEYAYLKYPVLIGLYVTAIPFFYALYHALKILRLIDKDNAFSVMAVKRLSLIKICALTICGLYVFGSIILITQNALHPGIAIIGFTIIFAAVVIAVFATVLQRLLENALDIKMENDLTV</sequence>
<dbReference type="EMBL" id="JAHQCS010000063">
    <property type="protein sequence ID" value="MBU9711209.1"/>
    <property type="molecule type" value="Genomic_DNA"/>
</dbReference>
<gene>
    <name evidence="2" type="ORF">KS419_05655</name>
</gene>
<protein>
    <submittedName>
        <fullName evidence="2">DUF2975 domain-containing protein</fullName>
    </submittedName>
</protein>
<dbReference type="RefSeq" id="WP_217065118.1">
    <property type="nucleotide sequence ID" value="NZ_JAHQCS010000063.1"/>
</dbReference>
<organism evidence="2 3">
    <name type="scientific">Evansella tamaricis</name>
    <dbReference type="NCBI Taxonomy" id="2069301"/>
    <lineage>
        <taxon>Bacteria</taxon>
        <taxon>Bacillati</taxon>
        <taxon>Bacillota</taxon>
        <taxon>Bacilli</taxon>
        <taxon>Bacillales</taxon>
        <taxon>Bacillaceae</taxon>
        <taxon>Evansella</taxon>
    </lineage>
</organism>
<evidence type="ECO:0000313" key="3">
    <source>
        <dbReference type="Proteomes" id="UP000784880"/>
    </source>
</evidence>